<dbReference type="InterPro" id="IPR006626">
    <property type="entry name" value="PbH1"/>
</dbReference>
<protein>
    <submittedName>
        <fullName evidence="4">Right-handed parallel beta-helix repeat-containing protein</fullName>
    </submittedName>
</protein>
<keyword evidence="2" id="KW-0472">Membrane</keyword>
<evidence type="ECO:0000256" key="1">
    <source>
        <dbReference type="SAM" id="MobiDB-lite"/>
    </source>
</evidence>
<keyword evidence="2" id="KW-0812">Transmembrane</keyword>
<dbReference type="InterPro" id="IPR011050">
    <property type="entry name" value="Pectin_lyase_fold/virulence"/>
</dbReference>
<dbReference type="Gene3D" id="2.160.20.10">
    <property type="entry name" value="Single-stranded right-handed beta-helix, Pectin lyase-like"/>
    <property type="match status" value="1"/>
</dbReference>
<reference evidence="4" key="1">
    <citation type="submission" date="2019-04" db="EMBL/GenBank/DDBJ databases">
        <title>Evolution of Biomass-Degrading Anaerobic Consortia Revealed by Metagenomics.</title>
        <authorList>
            <person name="Peng X."/>
        </authorList>
    </citation>
    <scope>NUCLEOTIDE SEQUENCE</scope>
    <source>
        <strain evidence="4">SIG13</strain>
    </source>
</reference>
<feature type="region of interest" description="Disordered" evidence="1">
    <location>
        <begin position="472"/>
        <end position="575"/>
    </location>
</feature>
<dbReference type="InterPro" id="IPR012334">
    <property type="entry name" value="Pectin_lyas_fold"/>
</dbReference>
<name>A0A8T3VQL2_9EURY</name>
<organism evidence="4 5">
    <name type="scientific">Methanobrevibacter millerae</name>
    <dbReference type="NCBI Taxonomy" id="230361"/>
    <lineage>
        <taxon>Archaea</taxon>
        <taxon>Methanobacteriati</taxon>
        <taxon>Methanobacteriota</taxon>
        <taxon>Methanomada group</taxon>
        <taxon>Methanobacteria</taxon>
        <taxon>Methanobacteriales</taxon>
        <taxon>Methanobacteriaceae</taxon>
        <taxon>Methanobrevibacter</taxon>
    </lineage>
</organism>
<dbReference type="SMART" id="SM00710">
    <property type="entry name" value="PbH1"/>
    <property type="match status" value="8"/>
</dbReference>
<dbReference type="EMBL" id="SUTF01000001">
    <property type="protein sequence ID" value="MBE6509869.1"/>
    <property type="molecule type" value="Genomic_DNA"/>
</dbReference>
<feature type="compositionally biased region" description="Low complexity" evidence="1">
    <location>
        <begin position="538"/>
        <end position="572"/>
    </location>
</feature>
<feature type="compositionally biased region" description="Low complexity" evidence="1">
    <location>
        <begin position="511"/>
        <end position="530"/>
    </location>
</feature>
<dbReference type="Pfam" id="PF05048">
    <property type="entry name" value="NosD"/>
    <property type="match status" value="1"/>
</dbReference>
<dbReference type="InterPro" id="IPR007742">
    <property type="entry name" value="NosD_dom"/>
</dbReference>
<dbReference type="SUPFAM" id="SSF51126">
    <property type="entry name" value="Pectin lyase-like"/>
    <property type="match status" value="1"/>
</dbReference>
<comment type="caution">
    <text evidence="4">The sequence shown here is derived from an EMBL/GenBank/DDBJ whole genome shotgun (WGS) entry which is preliminary data.</text>
</comment>
<feature type="domain" description="Periplasmic copper-binding protein NosD beta helix" evidence="3">
    <location>
        <begin position="165"/>
        <end position="288"/>
    </location>
</feature>
<dbReference type="Proteomes" id="UP000713479">
    <property type="component" value="Unassembled WGS sequence"/>
</dbReference>
<evidence type="ECO:0000259" key="3">
    <source>
        <dbReference type="Pfam" id="PF05048"/>
    </source>
</evidence>
<proteinExistence type="predicted"/>
<evidence type="ECO:0000256" key="2">
    <source>
        <dbReference type="SAM" id="Phobius"/>
    </source>
</evidence>
<keyword evidence="2" id="KW-1133">Transmembrane helix</keyword>
<sequence>MIFISINFVSANDNVTSDLDLNNVILDTSDDDLMGENLTYSAMLMSKNNTPLTNQTVVFSVNGIDYTKITDMNGIAFLNITLDDGIYPISTTFKNQNNHSIINNNTIYVSKNVGTLIKDNLSGSEIQKIIDRANSGDSLIFAGNRYDDVSLTVNKSLNIISIVKSIFNGNSASPVITVKSDSVKISNFEISWGSVGILLDNADNVKISNNNIINNLDGINVVNSQDAWIFNNNISNSKKNAIYLKNSNNANISYNSLVNNYNGIYFDENVVESQIFSNYISKSTNDAVSFAKSGSHTNMSYNMIENNANGIFIDMIGDEDLNIELNTIQKNKENGIYFGENYRKSDESGVINIANNSIVYNKEFNILGRDSIYNKIDLNTNWIASDNSRFNGVCEKIKFSKYHLNVEQIDGNTISVSVDGIKTDSMLRVSYNGGKNWQTVTLVDGKATMAISNNDGNVVFDYYETNNNYQYQLDNYVPPSPVTPVVPDAPQNPSDSKQTNETNPQSEQVEGNGSTSNQNSGSPQGQSISNTGNSNPVEEASSQTSESPSSQTASQAVSTASDSQSVSKQVSDPTQSISKALNIDEEVVRIAGMGFIFLLIVLVIAVYYKDDVKYMLNKRNGQ</sequence>
<accession>A0A8T3VQL2</accession>
<gene>
    <name evidence="4" type="ORF">E7Z74_01155</name>
</gene>
<feature type="compositionally biased region" description="Polar residues" evidence="1">
    <location>
        <begin position="491"/>
        <end position="509"/>
    </location>
</feature>
<evidence type="ECO:0000313" key="4">
    <source>
        <dbReference type="EMBL" id="MBE6509869.1"/>
    </source>
</evidence>
<dbReference type="AlphaFoldDB" id="A0A8T3VQL2"/>
<evidence type="ECO:0000313" key="5">
    <source>
        <dbReference type="Proteomes" id="UP000713479"/>
    </source>
</evidence>
<feature type="transmembrane region" description="Helical" evidence="2">
    <location>
        <begin position="587"/>
        <end position="608"/>
    </location>
</feature>